<dbReference type="AlphaFoldDB" id="A0A2A5BBE7"/>
<accession>A0A2A5BBE7</accession>
<protein>
    <submittedName>
        <fullName evidence="9">Glycosyl transferase</fullName>
    </submittedName>
</protein>
<feature type="transmembrane region" description="Helical" evidence="8">
    <location>
        <begin position="211"/>
        <end position="229"/>
    </location>
</feature>
<feature type="binding site" evidence="7">
    <location>
        <position position="210"/>
    </location>
    <ligand>
        <name>Mg(2+)</name>
        <dbReference type="ChEBI" id="CHEBI:18420"/>
    </ligand>
</feature>
<feature type="binding site" evidence="7">
    <location>
        <position position="150"/>
    </location>
    <ligand>
        <name>Mg(2+)</name>
        <dbReference type="ChEBI" id="CHEBI:18420"/>
    </ligand>
</feature>
<feature type="transmembrane region" description="Helical" evidence="8">
    <location>
        <begin position="75"/>
        <end position="93"/>
    </location>
</feature>
<keyword evidence="6 8" id="KW-0472">Membrane</keyword>
<evidence type="ECO:0000256" key="1">
    <source>
        <dbReference type="ARBA" id="ARBA00004651"/>
    </source>
</evidence>
<comment type="cofactor">
    <cofactor evidence="7">
        <name>Mg(2+)</name>
        <dbReference type="ChEBI" id="CHEBI:18420"/>
    </cofactor>
</comment>
<dbReference type="GO" id="GO:0044038">
    <property type="term" value="P:cell wall macromolecule biosynthetic process"/>
    <property type="evidence" value="ECO:0007669"/>
    <property type="project" value="TreeGrafter"/>
</dbReference>
<feature type="transmembrane region" description="Helical" evidence="8">
    <location>
        <begin position="44"/>
        <end position="63"/>
    </location>
</feature>
<comment type="subcellular location">
    <subcellularLocation>
        <location evidence="1">Cell membrane</location>
        <topology evidence="1">Multi-pass membrane protein</topology>
    </subcellularLocation>
</comment>
<evidence type="ECO:0000256" key="8">
    <source>
        <dbReference type="SAM" id="Phobius"/>
    </source>
</evidence>
<organism evidence="9 10">
    <name type="scientific">SAR86 cluster bacterium</name>
    <dbReference type="NCBI Taxonomy" id="2030880"/>
    <lineage>
        <taxon>Bacteria</taxon>
        <taxon>Pseudomonadati</taxon>
        <taxon>Pseudomonadota</taxon>
        <taxon>Gammaproteobacteria</taxon>
        <taxon>SAR86 cluster</taxon>
    </lineage>
</organism>
<keyword evidence="7" id="KW-0479">Metal-binding</keyword>
<feature type="transmembrane region" description="Helical" evidence="8">
    <location>
        <begin position="181"/>
        <end position="199"/>
    </location>
</feature>
<comment type="caution">
    <text evidence="9">The sequence shown here is derived from an EMBL/GenBank/DDBJ whole genome shotgun (WGS) entry which is preliminary data.</text>
</comment>
<dbReference type="GO" id="GO:0009103">
    <property type="term" value="P:lipopolysaccharide biosynthetic process"/>
    <property type="evidence" value="ECO:0007669"/>
    <property type="project" value="TreeGrafter"/>
</dbReference>
<feature type="transmembrane region" description="Helical" evidence="8">
    <location>
        <begin position="285"/>
        <end position="304"/>
    </location>
</feature>
<dbReference type="GO" id="GO:0071555">
    <property type="term" value="P:cell wall organization"/>
    <property type="evidence" value="ECO:0007669"/>
    <property type="project" value="TreeGrafter"/>
</dbReference>
<feature type="transmembrane region" description="Helical" evidence="8">
    <location>
        <begin position="105"/>
        <end position="126"/>
    </location>
</feature>
<dbReference type="Proteomes" id="UP000218327">
    <property type="component" value="Unassembled WGS sequence"/>
</dbReference>
<feature type="transmembrane region" description="Helical" evidence="8">
    <location>
        <begin position="310"/>
        <end position="329"/>
    </location>
</feature>
<feature type="transmembrane region" description="Helical" evidence="8">
    <location>
        <begin position="6"/>
        <end position="24"/>
    </location>
</feature>
<dbReference type="GO" id="GO:0005886">
    <property type="term" value="C:plasma membrane"/>
    <property type="evidence" value="ECO:0007669"/>
    <property type="project" value="UniProtKB-SubCell"/>
</dbReference>
<evidence type="ECO:0000313" key="10">
    <source>
        <dbReference type="Proteomes" id="UP000218327"/>
    </source>
</evidence>
<gene>
    <name evidence="9" type="ORF">COA96_01155</name>
</gene>
<keyword evidence="4 8" id="KW-0812">Transmembrane</keyword>
<proteinExistence type="predicted"/>
<evidence type="ECO:0000256" key="2">
    <source>
        <dbReference type="ARBA" id="ARBA00022475"/>
    </source>
</evidence>
<evidence type="ECO:0000256" key="3">
    <source>
        <dbReference type="ARBA" id="ARBA00022679"/>
    </source>
</evidence>
<keyword evidence="7" id="KW-0460">Magnesium</keyword>
<name>A0A2A5BBE7_9GAMM</name>
<keyword evidence="5 8" id="KW-1133">Transmembrane helix</keyword>
<reference evidence="10" key="1">
    <citation type="submission" date="2017-08" db="EMBL/GenBank/DDBJ databases">
        <title>A dynamic microbial community with high functional redundancy inhabits the cold, oxic subseafloor aquifer.</title>
        <authorList>
            <person name="Tully B.J."/>
            <person name="Wheat C.G."/>
            <person name="Glazer B.T."/>
            <person name="Huber J.A."/>
        </authorList>
    </citation>
    <scope>NUCLEOTIDE SEQUENCE [LARGE SCALE GENOMIC DNA]</scope>
</reference>
<evidence type="ECO:0000256" key="5">
    <source>
        <dbReference type="ARBA" id="ARBA00022989"/>
    </source>
</evidence>
<feature type="transmembrane region" description="Helical" evidence="8">
    <location>
        <begin position="235"/>
        <end position="254"/>
    </location>
</feature>
<dbReference type="EMBL" id="NVVJ01000002">
    <property type="protein sequence ID" value="PCJ28478.1"/>
    <property type="molecule type" value="Genomic_DNA"/>
</dbReference>
<feature type="transmembrane region" description="Helical" evidence="8">
    <location>
        <begin position="132"/>
        <end position="151"/>
    </location>
</feature>
<evidence type="ECO:0000256" key="4">
    <source>
        <dbReference type="ARBA" id="ARBA00022692"/>
    </source>
</evidence>
<dbReference type="PANTHER" id="PTHR22926">
    <property type="entry name" value="PHOSPHO-N-ACETYLMURAMOYL-PENTAPEPTIDE-TRANSFERASE"/>
    <property type="match status" value="1"/>
</dbReference>
<dbReference type="GO" id="GO:0016780">
    <property type="term" value="F:phosphotransferase activity, for other substituted phosphate groups"/>
    <property type="evidence" value="ECO:0007669"/>
    <property type="project" value="InterPro"/>
</dbReference>
<dbReference type="GO" id="GO:0046872">
    <property type="term" value="F:metal ion binding"/>
    <property type="evidence" value="ECO:0007669"/>
    <property type="project" value="UniProtKB-KW"/>
</dbReference>
<evidence type="ECO:0000313" key="9">
    <source>
        <dbReference type="EMBL" id="PCJ28478.1"/>
    </source>
</evidence>
<evidence type="ECO:0000256" key="7">
    <source>
        <dbReference type="PIRSR" id="PIRSR600715-1"/>
    </source>
</evidence>
<keyword evidence="3 9" id="KW-0808">Transferase</keyword>
<dbReference type="PANTHER" id="PTHR22926:SF3">
    <property type="entry name" value="UNDECAPRENYL-PHOSPHATE ALPHA-N-ACETYLGLUCOSAMINYL 1-PHOSPHATE TRANSFERASE"/>
    <property type="match status" value="1"/>
</dbReference>
<evidence type="ECO:0000256" key="6">
    <source>
        <dbReference type="ARBA" id="ARBA00023136"/>
    </source>
</evidence>
<sequence>MPLLYLMAGLFIASALLTGLLWLVAPRIHLLDIPVERSAHSKPVAVGGGIGVVILCFLVVLYYSRSGLIPFEESMALLAALAIAFLGLIDDLTQLHIRWRIPMQFIAAMWVVWWLPIVPAINLGLFVIENPWVLTCLAVVALVWLLNLFNFMDGIDGIAGSELVFVNLLSLLVVINSGDDVLALLSATFAATAAGFLLWNWSPAKIFMGDVGSGFAGFSLGIMALLSMQHGSMTVWTWVLLLGVFIVDTAVTLLTRFRQNQRWYDGHASHAYQNAARRYQSHSKVTITVILINCLWLAPLAWLSTNQPDWGIYLTLIGIVPLVLLAIKLEAGRTMDFKAIAKKLKSLNSKLI</sequence>
<dbReference type="Pfam" id="PF00953">
    <property type="entry name" value="Glycos_transf_4"/>
    <property type="match status" value="1"/>
</dbReference>
<keyword evidence="2" id="KW-1003">Cell membrane</keyword>
<dbReference type="InterPro" id="IPR000715">
    <property type="entry name" value="Glycosyl_transferase_4"/>
</dbReference>